<dbReference type="Proteomes" id="UP000332933">
    <property type="component" value="Unassembled WGS sequence"/>
</dbReference>
<feature type="domain" description="RRM" evidence="7">
    <location>
        <begin position="259"/>
        <end position="343"/>
    </location>
</feature>
<feature type="compositionally biased region" description="Basic and acidic residues" evidence="6">
    <location>
        <begin position="452"/>
        <end position="466"/>
    </location>
</feature>
<proteinExistence type="inferred from homology"/>
<feature type="compositionally biased region" description="Low complexity" evidence="6">
    <location>
        <begin position="80"/>
        <end position="95"/>
    </location>
</feature>
<feature type="compositionally biased region" description="Low complexity" evidence="6">
    <location>
        <begin position="478"/>
        <end position="490"/>
    </location>
</feature>
<dbReference type="SUPFAM" id="SSF54928">
    <property type="entry name" value="RNA-binding domain, RBD"/>
    <property type="match status" value="2"/>
</dbReference>
<dbReference type="InterPro" id="IPR012677">
    <property type="entry name" value="Nucleotide-bd_a/b_plait_sf"/>
</dbReference>
<reference evidence="9 10" key="1">
    <citation type="submission" date="2019-03" db="EMBL/GenBank/DDBJ databases">
        <authorList>
            <person name="Gaulin E."/>
            <person name="Dumas B."/>
        </authorList>
    </citation>
    <scope>NUCLEOTIDE SEQUENCE [LARGE SCALE GENOMIC DNA]</scope>
    <source>
        <strain evidence="9">CBS 568.67</strain>
    </source>
</reference>
<dbReference type="SMART" id="SM00360">
    <property type="entry name" value="RRM"/>
    <property type="match status" value="2"/>
</dbReference>
<evidence type="ECO:0000256" key="5">
    <source>
        <dbReference type="PROSITE-ProRule" id="PRU00176"/>
    </source>
</evidence>
<keyword evidence="3 5" id="KW-0694">RNA-binding</keyword>
<feature type="compositionally biased region" description="Basic residues" evidence="6">
    <location>
        <begin position="467"/>
        <end position="476"/>
    </location>
</feature>
<dbReference type="InterPro" id="IPR034221">
    <property type="entry name" value="RBM34_RRM2"/>
</dbReference>
<dbReference type="EMBL" id="CAADRA010007380">
    <property type="protein sequence ID" value="VFU00750.1"/>
    <property type="molecule type" value="Genomic_DNA"/>
</dbReference>
<dbReference type="Gene3D" id="3.30.70.330">
    <property type="match status" value="2"/>
</dbReference>
<evidence type="ECO:0000313" key="8">
    <source>
        <dbReference type="EMBL" id="KAF0683882.1"/>
    </source>
</evidence>
<dbReference type="PANTHER" id="PTHR23236:SF25">
    <property type="entry name" value="RNA-BINDING PROTEIN 34"/>
    <property type="match status" value="1"/>
</dbReference>
<dbReference type="AlphaFoldDB" id="A0A485LPI4"/>
<feature type="region of interest" description="Disordered" evidence="6">
    <location>
        <begin position="361"/>
        <end position="490"/>
    </location>
</feature>
<sequence length="490" mass="52187">MAEYEVGSIVAAIGGKKDTKKKAKKQAVATVVAAADASEEAPALASFFSASSQLFGKKTTEPEFNFVTDVPASTSETVDAPATAASTSSSEPAVAKKVKKPKHKKKAAEEAAAAAAAAAACETTTPEAAPAATDAAAADTEDSGDIEKDARTIFIGNVSLEATIADIKKHFLACGKIESVRLRSVPVAGCKVDKNGKQNLVKKVCANKKIFVDGRDSCNAYLVFVDHTSVDAALALNGSEFCSKVIRVDRKTVSMDAKRSVFVGNVAFTATDDDVRKHFEKALRDGDDTPVVESVRLIRDKTTHLGKGFGYVLLRDVSTAAKALALNGQKMGKRELRVTVCGKRFKNTQGEKKVDGKFEGRRARPGAQMRLQKKRQLDDPVVEDAATPAKKPKAAEGKTPFVKANTGDKKKPFVKGDRSFAKVGSGADKKRSFDKKPFAKRAGGAKPVIGKFKGERKDKAPREKVQKPKHAARKARQALEAAQAAKARKA</sequence>
<evidence type="ECO:0000313" key="10">
    <source>
        <dbReference type="Proteomes" id="UP000332933"/>
    </source>
</evidence>
<dbReference type="GO" id="GO:0000463">
    <property type="term" value="P:maturation of LSU-rRNA from tricistronic rRNA transcript (SSU-rRNA, 5.8S rRNA, LSU-rRNA)"/>
    <property type="evidence" value="ECO:0007669"/>
    <property type="project" value="TreeGrafter"/>
</dbReference>
<gene>
    <name evidence="9" type="primary">Aste57867_24108</name>
    <name evidence="8" type="ORF">As57867_024035</name>
    <name evidence="9" type="ORF">ASTE57867_24108</name>
</gene>
<keyword evidence="10" id="KW-1185">Reference proteome</keyword>
<comment type="similarity">
    <text evidence="2">Belongs to the RRM RBM34 family.</text>
</comment>
<dbReference type="InterPro" id="IPR035979">
    <property type="entry name" value="RBD_domain_sf"/>
</dbReference>
<dbReference type="InterPro" id="IPR000504">
    <property type="entry name" value="RRM_dom"/>
</dbReference>
<organism evidence="9 10">
    <name type="scientific">Aphanomyces stellatus</name>
    <dbReference type="NCBI Taxonomy" id="120398"/>
    <lineage>
        <taxon>Eukaryota</taxon>
        <taxon>Sar</taxon>
        <taxon>Stramenopiles</taxon>
        <taxon>Oomycota</taxon>
        <taxon>Saprolegniomycetes</taxon>
        <taxon>Saprolegniales</taxon>
        <taxon>Verrucalvaceae</taxon>
        <taxon>Aphanomyces</taxon>
    </lineage>
</organism>
<feature type="region of interest" description="Disordered" evidence="6">
    <location>
        <begin position="75"/>
        <end position="106"/>
    </location>
</feature>
<dbReference type="PANTHER" id="PTHR23236">
    <property type="entry name" value="EUKARYOTIC TRANSLATION INITIATION FACTOR 4B/4H"/>
    <property type="match status" value="1"/>
</dbReference>
<evidence type="ECO:0000259" key="7">
    <source>
        <dbReference type="PROSITE" id="PS50102"/>
    </source>
</evidence>
<protein>
    <submittedName>
        <fullName evidence="9">Aste57867_24108 protein</fullName>
    </submittedName>
</protein>
<name>A0A485LPI4_9STRA</name>
<evidence type="ECO:0000256" key="1">
    <source>
        <dbReference type="ARBA" id="ARBA00004604"/>
    </source>
</evidence>
<dbReference type="PROSITE" id="PS50102">
    <property type="entry name" value="RRM"/>
    <property type="match status" value="2"/>
</dbReference>
<dbReference type="Pfam" id="PF00076">
    <property type="entry name" value="RRM_1"/>
    <property type="match status" value="1"/>
</dbReference>
<feature type="compositionally biased region" description="Basic residues" evidence="6">
    <location>
        <begin position="96"/>
        <end position="106"/>
    </location>
</feature>
<feature type="compositionally biased region" description="Basic and acidic residues" evidence="6">
    <location>
        <begin position="406"/>
        <end position="420"/>
    </location>
</feature>
<evidence type="ECO:0000256" key="6">
    <source>
        <dbReference type="SAM" id="MobiDB-lite"/>
    </source>
</evidence>
<keyword evidence="4" id="KW-0539">Nucleus</keyword>
<evidence type="ECO:0000256" key="2">
    <source>
        <dbReference type="ARBA" id="ARBA00007077"/>
    </source>
</evidence>
<evidence type="ECO:0000313" key="9">
    <source>
        <dbReference type="EMBL" id="VFU00750.1"/>
    </source>
</evidence>
<reference evidence="8" key="2">
    <citation type="submission" date="2019-06" db="EMBL/GenBank/DDBJ databases">
        <title>Genomics analysis of Aphanomyces spp. identifies a new class of oomycete effector associated with host adaptation.</title>
        <authorList>
            <person name="Gaulin E."/>
        </authorList>
    </citation>
    <scope>NUCLEOTIDE SEQUENCE</scope>
    <source>
        <strain evidence="8">CBS 578.67</strain>
    </source>
</reference>
<feature type="compositionally biased region" description="Basic and acidic residues" evidence="6">
    <location>
        <begin position="427"/>
        <end position="437"/>
    </location>
</feature>
<feature type="domain" description="RRM" evidence="7">
    <location>
        <begin position="151"/>
        <end position="253"/>
    </location>
</feature>
<dbReference type="CDD" id="cd12394">
    <property type="entry name" value="RRM1_RBM34"/>
    <property type="match status" value="1"/>
</dbReference>
<dbReference type="GO" id="GO:0019843">
    <property type="term" value="F:rRNA binding"/>
    <property type="evidence" value="ECO:0007669"/>
    <property type="project" value="TreeGrafter"/>
</dbReference>
<accession>A0A485LPI4</accession>
<dbReference type="OrthoDB" id="442677at2759"/>
<dbReference type="CDD" id="cd12395">
    <property type="entry name" value="RRM2_RBM34"/>
    <property type="match status" value="1"/>
</dbReference>
<evidence type="ECO:0000256" key="4">
    <source>
        <dbReference type="ARBA" id="ARBA00023242"/>
    </source>
</evidence>
<comment type="subcellular location">
    <subcellularLocation>
        <location evidence="1">Nucleus</location>
        <location evidence="1">Nucleolus</location>
    </subcellularLocation>
</comment>
<dbReference type="EMBL" id="VJMH01007354">
    <property type="protein sequence ID" value="KAF0683882.1"/>
    <property type="molecule type" value="Genomic_DNA"/>
</dbReference>
<evidence type="ECO:0000256" key="3">
    <source>
        <dbReference type="ARBA" id="ARBA00022884"/>
    </source>
</evidence>
<dbReference type="GO" id="GO:0005730">
    <property type="term" value="C:nucleolus"/>
    <property type="evidence" value="ECO:0007669"/>
    <property type="project" value="UniProtKB-SubCell"/>
</dbReference>